<dbReference type="SUPFAM" id="SSF53756">
    <property type="entry name" value="UDP-Glycosyltransferase/glycogen phosphorylase"/>
    <property type="match status" value="1"/>
</dbReference>
<keyword evidence="2" id="KW-0808">Transferase</keyword>
<dbReference type="AlphaFoldDB" id="A0A1N6P9T3"/>
<reference evidence="2 3" key="1">
    <citation type="submission" date="2017-01" db="EMBL/GenBank/DDBJ databases">
        <authorList>
            <person name="Mah S.A."/>
            <person name="Swanson W.J."/>
            <person name="Moy G.W."/>
            <person name="Vacquier V.D."/>
        </authorList>
    </citation>
    <scope>NUCLEOTIDE SEQUENCE [LARGE SCALE GENOMIC DNA]</scope>
    <source>
        <strain evidence="2 3">RU36E</strain>
    </source>
</reference>
<accession>A0A1N6P9T3</accession>
<dbReference type="EMBL" id="FTMP01000001">
    <property type="protein sequence ID" value="SIQ01016.1"/>
    <property type="molecule type" value="Genomic_DNA"/>
</dbReference>
<name>A0A1N6P9T3_AQUAC</name>
<evidence type="ECO:0000313" key="2">
    <source>
        <dbReference type="EMBL" id="SIQ01016.1"/>
    </source>
</evidence>
<dbReference type="Pfam" id="PF01075">
    <property type="entry name" value="Glyco_transf_9"/>
    <property type="match status" value="1"/>
</dbReference>
<protein>
    <submittedName>
        <fullName evidence="2">Glycosyltransferase family 9 (Heptosyltransferase)</fullName>
    </submittedName>
</protein>
<dbReference type="GO" id="GO:0016757">
    <property type="term" value="F:glycosyltransferase activity"/>
    <property type="evidence" value="ECO:0007669"/>
    <property type="project" value="InterPro"/>
</dbReference>
<proteinExistence type="predicted"/>
<dbReference type="InterPro" id="IPR002201">
    <property type="entry name" value="Glyco_trans_9"/>
</dbReference>
<dbReference type="Gene3D" id="3.40.50.2000">
    <property type="entry name" value="Glycogen Phosphorylase B"/>
    <property type="match status" value="2"/>
</dbReference>
<dbReference type="Proteomes" id="UP000185841">
    <property type="component" value="Unassembled WGS sequence"/>
</dbReference>
<feature type="transmembrane region" description="Helical" evidence="1">
    <location>
        <begin position="12"/>
        <end position="32"/>
    </location>
</feature>
<organism evidence="2 3">
    <name type="scientific">Aquipseudomonas alcaligenes</name>
    <name type="common">Pseudomonas alcaligenes</name>
    <dbReference type="NCBI Taxonomy" id="43263"/>
    <lineage>
        <taxon>Bacteria</taxon>
        <taxon>Pseudomonadati</taxon>
        <taxon>Pseudomonadota</taxon>
        <taxon>Gammaproteobacteria</taxon>
        <taxon>Pseudomonadales</taxon>
        <taxon>Pseudomonadaceae</taxon>
        <taxon>Aquipseudomonas</taxon>
    </lineage>
</organism>
<keyword evidence="1" id="KW-0812">Transmembrane</keyword>
<sequence length="321" mass="35695">MTQMDWHDKRVAIVPCAALGDVTLYLYLAWLFHRAGARVRFVSGTLYPARDYFDWLQVESAEAVDLLALAAENDLVICYVNALPQDASSLPEILAQANIAIVTAKKLSPRLGVDGREVRVGEHVFAGASRALCLRSRAGMSMVQWIDEYAASVFGLRGEGTVPLRCSTSCADAHRRVAIFPTTPHDKKNYSQAGFLWLARRLRARGWLVEFVGMPREREALGHAYSGFPVHAFADVRGLMDFLATCAVVISNDSGGGHLGSLMGLRSFTITRKHANFVWRPGFNAHNEVLAPLASFKLLGRYVWSPFIPVWRIPRRLGRVR</sequence>
<evidence type="ECO:0000313" key="3">
    <source>
        <dbReference type="Proteomes" id="UP000185841"/>
    </source>
</evidence>
<keyword evidence="1" id="KW-1133">Transmembrane helix</keyword>
<gene>
    <name evidence="2" type="ORF">SAMN05878282_101860</name>
</gene>
<keyword evidence="1" id="KW-0472">Membrane</keyword>
<evidence type="ECO:0000256" key="1">
    <source>
        <dbReference type="SAM" id="Phobius"/>
    </source>
</evidence>
<dbReference type="RefSeq" id="WP_076424398.1">
    <property type="nucleotide sequence ID" value="NZ_FTMP01000001.1"/>
</dbReference>